<dbReference type="PANTHER" id="PTHR15052">
    <property type="entry name" value="RNA POLYMERASE III TRANSCRIPTION INITIATION FACTOR COMPLEX SUBUNIT"/>
    <property type="match status" value="1"/>
</dbReference>
<dbReference type="AlphaFoldDB" id="A0A6A6TYL3"/>
<accession>A0A6A6TYL3</accession>
<evidence type="ECO:0000256" key="2">
    <source>
        <dbReference type="ARBA" id="ARBA00023163"/>
    </source>
</evidence>
<dbReference type="InterPro" id="IPR036322">
    <property type="entry name" value="WD40_repeat_dom_sf"/>
</dbReference>
<dbReference type="InterPro" id="IPR052416">
    <property type="entry name" value="GTF3C_component"/>
</dbReference>
<reference evidence="4" key="1">
    <citation type="journal article" date="2020" name="Stud. Mycol.">
        <title>101 Dothideomycetes genomes: a test case for predicting lifestyles and emergence of pathogens.</title>
        <authorList>
            <person name="Haridas S."/>
            <person name="Albert R."/>
            <person name="Binder M."/>
            <person name="Bloem J."/>
            <person name="Labutti K."/>
            <person name="Salamov A."/>
            <person name="Andreopoulos B."/>
            <person name="Baker S."/>
            <person name="Barry K."/>
            <person name="Bills G."/>
            <person name="Bluhm B."/>
            <person name="Cannon C."/>
            <person name="Castanera R."/>
            <person name="Culley D."/>
            <person name="Daum C."/>
            <person name="Ezra D."/>
            <person name="Gonzalez J."/>
            <person name="Henrissat B."/>
            <person name="Kuo A."/>
            <person name="Liang C."/>
            <person name="Lipzen A."/>
            <person name="Lutzoni F."/>
            <person name="Magnuson J."/>
            <person name="Mondo S."/>
            <person name="Nolan M."/>
            <person name="Ohm R."/>
            <person name="Pangilinan J."/>
            <person name="Park H.-J."/>
            <person name="Ramirez L."/>
            <person name="Alfaro M."/>
            <person name="Sun H."/>
            <person name="Tritt A."/>
            <person name="Yoshinaga Y."/>
            <person name="Zwiers L.-H."/>
            <person name="Turgeon B."/>
            <person name="Goodwin S."/>
            <person name="Spatafora J."/>
            <person name="Crous P."/>
            <person name="Grigoriev I."/>
        </authorList>
    </citation>
    <scope>NUCLEOTIDE SEQUENCE</scope>
    <source>
        <strain evidence="4">CBS 115976</strain>
    </source>
</reference>
<sequence>METPARPVRRSGRASTANKKYSIDAFEQYKDALYASDDSGSSASAPIHVSDHDEEAVIEDIDPLDDDSDEFVNEAIDEVVDGSVDGEADLRDHTPTGEQYRGIEVDYEGSDSGSEELGFAAPSQRKDLVEYLKDRAEDIEETSRGLLDLAQNYNRDDRAVTIVGNSEEDIVPFIKARDRFMNAWHIPSVFGKPPRGGSVMISPYHTKEKRDYELKEGWAWYYDLGGRKKMRSLQTETTTIRIASKSPRDWPENQSPSRFLTGPEGAEKLNDLAPGAWMPVSQAPDENGKKRNGWIFNFGAQVQLLRWVPNNGRTDQLLAVSSRLELEQLREISTAEEEALPLNLHRPMPRENSWIYIYQINAREEKKLERFINQEAEPHLRAVLQFEWNELRSFEWCPAPVRTDEPDDDEICHLGLAVTTWLDGYVRVLDLSIPTDEEETPFIHIKKAAFEVRPPNAVCTCATWLSPDQIAVGLSNGSVAIWNIPKGIGKGNQRPWWCHSMGPSYIMSITSGYPSRPNILFTTGADGIQRMSDIRNPQAETVTTARHRIPQSVIAWSDIAQALIATDDNYLLEAHYLRYFHAVIGFQRYPAVMLDIATSPIHPYTLSACADGMVGCSNIMAIMRNKRNAHTRHLWFRWDWRRPIPETLMTVDDVKKDAKVTKSGVLSQPLGRMQDGFEPQLTSLDDMDRPNGGTKHKVWSTIHEANSAVQRVCWNPNVRAGTWAAAATATGLIRIENIGVNEKENSGID</sequence>
<evidence type="ECO:0000256" key="3">
    <source>
        <dbReference type="ARBA" id="ARBA00023242"/>
    </source>
</evidence>
<dbReference type="SUPFAM" id="SSF50978">
    <property type="entry name" value="WD40 repeat-like"/>
    <property type="match status" value="1"/>
</dbReference>
<dbReference type="EMBL" id="MU004244">
    <property type="protein sequence ID" value="KAF2663764.1"/>
    <property type="molecule type" value="Genomic_DNA"/>
</dbReference>
<dbReference type="GO" id="GO:0000127">
    <property type="term" value="C:transcription factor TFIIIC complex"/>
    <property type="evidence" value="ECO:0007669"/>
    <property type="project" value="TreeGrafter"/>
</dbReference>
<evidence type="ECO:0000256" key="1">
    <source>
        <dbReference type="ARBA" id="ARBA00004123"/>
    </source>
</evidence>
<protein>
    <recommendedName>
        <fullName evidence="6">WD40 repeat-like protein</fullName>
    </recommendedName>
</protein>
<dbReference type="GO" id="GO:0006383">
    <property type="term" value="P:transcription by RNA polymerase III"/>
    <property type="evidence" value="ECO:0007669"/>
    <property type="project" value="TreeGrafter"/>
</dbReference>
<dbReference type="PANTHER" id="PTHR15052:SF2">
    <property type="entry name" value="GENERAL TRANSCRIPTION FACTOR 3C POLYPEPTIDE 2"/>
    <property type="match status" value="1"/>
</dbReference>
<dbReference type="Proteomes" id="UP000799302">
    <property type="component" value="Unassembled WGS sequence"/>
</dbReference>
<gene>
    <name evidence="4" type="ORF">BT63DRAFT_111606</name>
</gene>
<organism evidence="4 5">
    <name type="scientific">Microthyrium microscopicum</name>
    <dbReference type="NCBI Taxonomy" id="703497"/>
    <lineage>
        <taxon>Eukaryota</taxon>
        <taxon>Fungi</taxon>
        <taxon>Dikarya</taxon>
        <taxon>Ascomycota</taxon>
        <taxon>Pezizomycotina</taxon>
        <taxon>Dothideomycetes</taxon>
        <taxon>Dothideomycetes incertae sedis</taxon>
        <taxon>Microthyriales</taxon>
        <taxon>Microthyriaceae</taxon>
        <taxon>Microthyrium</taxon>
    </lineage>
</organism>
<keyword evidence="5" id="KW-1185">Reference proteome</keyword>
<dbReference type="Gene3D" id="2.130.10.10">
    <property type="entry name" value="YVTN repeat-like/Quinoprotein amine dehydrogenase"/>
    <property type="match status" value="1"/>
</dbReference>
<evidence type="ECO:0008006" key="6">
    <source>
        <dbReference type="Google" id="ProtNLM"/>
    </source>
</evidence>
<keyword evidence="3" id="KW-0539">Nucleus</keyword>
<proteinExistence type="predicted"/>
<dbReference type="InterPro" id="IPR015943">
    <property type="entry name" value="WD40/YVTN_repeat-like_dom_sf"/>
</dbReference>
<dbReference type="OrthoDB" id="4703at2759"/>
<comment type="subcellular location">
    <subcellularLocation>
        <location evidence="1">Nucleus</location>
    </subcellularLocation>
</comment>
<name>A0A6A6TYL3_9PEZI</name>
<dbReference type="GO" id="GO:0005634">
    <property type="term" value="C:nucleus"/>
    <property type="evidence" value="ECO:0007669"/>
    <property type="project" value="UniProtKB-SubCell"/>
</dbReference>
<evidence type="ECO:0000313" key="5">
    <source>
        <dbReference type="Proteomes" id="UP000799302"/>
    </source>
</evidence>
<evidence type="ECO:0000313" key="4">
    <source>
        <dbReference type="EMBL" id="KAF2663764.1"/>
    </source>
</evidence>
<keyword evidence="2" id="KW-0804">Transcription</keyword>